<keyword evidence="7 9" id="KW-0663">Pyridoxal phosphate</keyword>
<dbReference type="UniPathway" id="UPA00031">
    <property type="reaction ID" value="UER00012"/>
</dbReference>
<feature type="modified residue" description="N6-(pyridoxal phosphate)lysine" evidence="9">
    <location>
        <position position="228"/>
    </location>
</feature>
<comment type="cofactor">
    <cofactor evidence="1 9">
        <name>pyridoxal 5'-phosphate</name>
        <dbReference type="ChEBI" id="CHEBI:597326"/>
    </cofactor>
</comment>
<evidence type="ECO:0000256" key="9">
    <source>
        <dbReference type="HAMAP-Rule" id="MF_01023"/>
    </source>
</evidence>
<reference evidence="11 12" key="1">
    <citation type="submission" date="2018-04" db="EMBL/GenBank/DDBJ databases">
        <title>Genomic Encyclopedia of Archaeal and Bacterial Type Strains, Phase II (KMG-II): from individual species to whole genera.</title>
        <authorList>
            <person name="Goeker M."/>
        </authorList>
    </citation>
    <scope>NUCLEOTIDE SEQUENCE [LARGE SCALE GENOMIC DNA]</scope>
    <source>
        <strain evidence="11 12">DSM 5822</strain>
    </source>
</reference>
<keyword evidence="9" id="KW-0028">Amino-acid biosynthesis</keyword>
<evidence type="ECO:0000256" key="3">
    <source>
        <dbReference type="ARBA" id="ARBA00007970"/>
    </source>
</evidence>
<name>A0A2T5IZ07_9GAMM</name>
<keyword evidence="12" id="KW-1185">Reference proteome</keyword>
<dbReference type="HAMAP" id="MF_01023">
    <property type="entry name" value="HisC_aminotrans_2"/>
    <property type="match status" value="1"/>
</dbReference>
<dbReference type="EMBL" id="QAON01000008">
    <property type="protein sequence ID" value="PTQ89234.1"/>
    <property type="molecule type" value="Genomic_DNA"/>
</dbReference>
<dbReference type="GO" id="GO:0030170">
    <property type="term" value="F:pyridoxal phosphate binding"/>
    <property type="evidence" value="ECO:0007669"/>
    <property type="project" value="InterPro"/>
</dbReference>
<evidence type="ECO:0000256" key="5">
    <source>
        <dbReference type="ARBA" id="ARBA00022576"/>
    </source>
</evidence>
<evidence type="ECO:0000256" key="6">
    <source>
        <dbReference type="ARBA" id="ARBA00022679"/>
    </source>
</evidence>
<keyword evidence="9" id="KW-0368">Histidine biosynthesis</keyword>
<feature type="domain" description="Aminotransferase class I/classII large" evidence="10">
    <location>
        <begin position="36"/>
        <end position="358"/>
    </location>
</feature>
<proteinExistence type="inferred from homology"/>
<keyword evidence="5 9" id="KW-0032">Aminotransferase</keyword>
<evidence type="ECO:0000256" key="8">
    <source>
        <dbReference type="ARBA" id="ARBA00047481"/>
    </source>
</evidence>
<dbReference type="AlphaFoldDB" id="A0A2T5IZ07"/>
<comment type="catalytic activity">
    <reaction evidence="8 9">
        <text>L-histidinol phosphate + 2-oxoglutarate = 3-(imidazol-4-yl)-2-oxopropyl phosphate + L-glutamate</text>
        <dbReference type="Rhea" id="RHEA:23744"/>
        <dbReference type="ChEBI" id="CHEBI:16810"/>
        <dbReference type="ChEBI" id="CHEBI:29985"/>
        <dbReference type="ChEBI" id="CHEBI:57766"/>
        <dbReference type="ChEBI" id="CHEBI:57980"/>
        <dbReference type="EC" id="2.6.1.9"/>
    </reaction>
</comment>
<comment type="pathway">
    <text evidence="2 9">Amino-acid biosynthesis; L-histidine biosynthesis; L-histidine from 5-phospho-alpha-D-ribose 1-diphosphate: step 7/9.</text>
</comment>
<evidence type="ECO:0000313" key="11">
    <source>
        <dbReference type="EMBL" id="PTQ89234.1"/>
    </source>
</evidence>
<evidence type="ECO:0000313" key="12">
    <source>
        <dbReference type="Proteomes" id="UP000244223"/>
    </source>
</evidence>
<dbReference type="GO" id="GO:0004400">
    <property type="term" value="F:histidinol-phosphate transaminase activity"/>
    <property type="evidence" value="ECO:0007669"/>
    <property type="project" value="UniProtKB-UniRule"/>
</dbReference>
<evidence type="ECO:0000256" key="7">
    <source>
        <dbReference type="ARBA" id="ARBA00022898"/>
    </source>
</evidence>
<dbReference type="RefSeq" id="WP_107865868.1">
    <property type="nucleotide sequence ID" value="NZ_QAON01000008.1"/>
</dbReference>
<protein>
    <recommendedName>
        <fullName evidence="9">Histidinol-phosphate aminotransferase</fullName>
        <ecNumber evidence="9">2.6.1.9</ecNumber>
    </recommendedName>
    <alternativeName>
        <fullName evidence="9">Imidazole acetol-phosphate transaminase</fullName>
    </alternativeName>
</protein>
<dbReference type="InterPro" id="IPR015424">
    <property type="entry name" value="PyrdxlP-dep_Trfase"/>
</dbReference>
<dbReference type="Proteomes" id="UP000244223">
    <property type="component" value="Unassembled WGS sequence"/>
</dbReference>
<evidence type="ECO:0000259" key="10">
    <source>
        <dbReference type="Pfam" id="PF00155"/>
    </source>
</evidence>
<dbReference type="OrthoDB" id="9802328at2"/>
<dbReference type="InterPro" id="IPR015422">
    <property type="entry name" value="PyrdxlP-dep_Trfase_small"/>
</dbReference>
<dbReference type="InterPro" id="IPR005861">
    <property type="entry name" value="HisP_aminotrans"/>
</dbReference>
<dbReference type="CDD" id="cd00609">
    <property type="entry name" value="AAT_like"/>
    <property type="match status" value="1"/>
</dbReference>
<dbReference type="Gene3D" id="3.40.640.10">
    <property type="entry name" value="Type I PLP-dependent aspartate aminotransferase-like (Major domain)"/>
    <property type="match status" value="1"/>
</dbReference>
<dbReference type="GO" id="GO:0000105">
    <property type="term" value="P:L-histidine biosynthetic process"/>
    <property type="evidence" value="ECO:0007669"/>
    <property type="project" value="UniProtKB-UniRule"/>
</dbReference>
<dbReference type="EC" id="2.6.1.9" evidence="9"/>
<dbReference type="InterPro" id="IPR050106">
    <property type="entry name" value="HistidinolP_aminotransfase"/>
</dbReference>
<organism evidence="11 12">
    <name type="scientific">Agitococcus lubricus</name>
    <dbReference type="NCBI Taxonomy" id="1077255"/>
    <lineage>
        <taxon>Bacteria</taxon>
        <taxon>Pseudomonadati</taxon>
        <taxon>Pseudomonadota</taxon>
        <taxon>Gammaproteobacteria</taxon>
        <taxon>Moraxellales</taxon>
        <taxon>Moraxellaceae</taxon>
        <taxon>Agitococcus</taxon>
    </lineage>
</organism>
<gene>
    <name evidence="9" type="primary">hisC</name>
    <name evidence="11" type="ORF">C8N29_108118</name>
</gene>
<dbReference type="SUPFAM" id="SSF53383">
    <property type="entry name" value="PLP-dependent transferases"/>
    <property type="match status" value="1"/>
</dbReference>
<evidence type="ECO:0000256" key="1">
    <source>
        <dbReference type="ARBA" id="ARBA00001933"/>
    </source>
</evidence>
<dbReference type="Gene3D" id="3.90.1150.10">
    <property type="entry name" value="Aspartate Aminotransferase, domain 1"/>
    <property type="match status" value="1"/>
</dbReference>
<evidence type="ECO:0000256" key="4">
    <source>
        <dbReference type="ARBA" id="ARBA00011738"/>
    </source>
</evidence>
<dbReference type="Pfam" id="PF00155">
    <property type="entry name" value="Aminotran_1_2"/>
    <property type="match status" value="1"/>
</dbReference>
<dbReference type="InterPro" id="IPR015421">
    <property type="entry name" value="PyrdxlP-dep_Trfase_major"/>
</dbReference>
<dbReference type="PROSITE" id="PS00599">
    <property type="entry name" value="AA_TRANSFER_CLASS_2"/>
    <property type="match status" value="1"/>
</dbReference>
<dbReference type="PANTHER" id="PTHR43643:SF3">
    <property type="entry name" value="HISTIDINOL-PHOSPHATE AMINOTRANSFERASE"/>
    <property type="match status" value="1"/>
</dbReference>
<comment type="similarity">
    <text evidence="3 9">Belongs to the class-II pyridoxal-phosphate-dependent aminotransferase family. Histidinol-phosphate aminotransferase subfamily.</text>
</comment>
<keyword evidence="6 9" id="KW-0808">Transferase</keyword>
<accession>A0A2T5IZ07</accession>
<sequence length="366" mass="39622">MSCDFIALANQGVQKLLPYQTGKPIDELKRELGLDDIIKLASNENPLGCSPLVIEAIQAELKQVALYPDGNGFNLKQAIQQKFGFELNCITLGNGSNDILELVARAYIAQGESAVYSQHAFAVYPLAVQAVGGVGIEVPAKNFGHDLEAMAAAIQANTKVVFIANPNNPTGTWFERHEFEQFMAQVPAHVLVVLDEAYVEYVTDAGFINGFDYVKQYANLIVSRTFSKAYGLASLRVGYAIASADVTNILNRVRQPFNVNSFALAAATAALQDESFVKQSRELNSAGMAQLEQGLSALGLGFIPSKGNFIAFDTGRPCLPVFQALLQQGVIVRPIANYGLPNYLRVSIGLESENARFLAALAQVLR</sequence>
<evidence type="ECO:0000256" key="2">
    <source>
        <dbReference type="ARBA" id="ARBA00005011"/>
    </source>
</evidence>
<dbReference type="InterPro" id="IPR001917">
    <property type="entry name" value="Aminotrans_II_pyridoxalP_BS"/>
</dbReference>
<comment type="subunit">
    <text evidence="4 9">Homodimer.</text>
</comment>
<dbReference type="InterPro" id="IPR004839">
    <property type="entry name" value="Aminotransferase_I/II_large"/>
</dbReference>
<comment type="caution">
    <text evidence="11">The sequence shown here is derived from an EMBL/GenBank/DDBJ whole genome shotgun (WGS) entry which is preliminary data.</text>
</comment>
<dbReference type="NCBIfam" id="TIGR01141">
    <property type="entry name" value="hisC"/>
    <property type="match status" value="1"/>
</dbReference>
<dbReference type="PANTHER" id="PTHR43643">
    <property type="entry name" value="HISTIDINOL-PHOSPHATE AMINOTRANSFERASE 2"/>
    <property type="match status" value="1"/>
</dbReference>